<gene>
    <name evidence="2" type="ORF">ITX44_08475</name>
</gene>
<accession>A0ABS2TMJ6</accession>
<sequence length="128" mass="13550">MDTYESTTRLERWANPPTPLDGVAMRVTVHVAGDDRRFELVPTTPLPAVDCAPLEVLMALEPVFTLRLDDSDTLLVDVAVAPHTSESPPAPDAEDDDPTVPLAETLSASLAPCTAPATPATPDHAAAR</sequence>
<evidence type="ECO:0000313" key="2">
    <source>
        <dbReference type="EMBL" id="MBM9504570.1"/>
    </source>
</evidence>
<comment type="caution">
    <text evidence="2">The sequence shown here is derived from an EMBL/GenBank/DDBJ whole genome shotgun (WGS) entry which is preliminary data.</text>
</comment>
<evidence type="ECO:0000256" key="1">
    <source>
        <dbReference type="SAM" id="MobiDB-lite"/>
    </source>
</evidence>
<keyword evidence="3" id="KW-1185">Reference proteome</keyword>
<evidence type="ECO:0000313" key="3">
    <source>
        <dbReference type="Proteomes" id="UP000749040"/>
    </source>
</evidence>
<dbReference type="EMBL" id="JADKYB010000004">
    <property type="protein sequence ID" value="MBM9504570.1"/>
    <property type="molecule type" value="Genomic_DNA"/>
</dbReference>
<organism evidence="2 3">
    <name type="scientific">Actinacidiphila acididurans</name>
    <dbReference type="NCBI Taxonomy" id="2784346"/>
    <lineage>
        <taxon>Bacteria</taxon>
        <taxon>Bacillati</taxon>
        <taxon>Actinomycetota</taxon>
        <taxon>Actinomycetes</taxon>
        <taxon>Kitasatosporales</taxon>
        <taxon>Streptomycetaceae</taxon>
        <taxon>Actinacidiphila</taxon>
    </lineage>
</organism>
<name>A0ABS2TMJ6_9ACTN</name>
<feature type="compositionally biased region" description="Low complexity" evidence="1">
    <location>
        <begin position="108"/>
        <end position="128"/>
    </location>
</feature>
<feature type="region of interest" description="Disordered" evidence="1">
    <location>
        <begin position="80"/>
        <end position="128"/>
    </location>
</feature>
<reference evidence="2 3" key="1">
    <citation type="submission" date="2021-01" db="EMBL/GenBank/DDBJ databases">
        <title>Streptomyces acididurans sp. nov., isolated from a peat swamp forest soil.</title>
        <authorList>
            <person name="Chantavorakit T."/>
            <person name="Duangmal K."/>
        </authorList>
    </citation>
    <scope>NUCLEOTIDE SEQUENCE [LARGE SCALE GENOMIC DNA]</scope>
    <source>
        <strain evidence="2 3">KK5PA1</strain>
    </source>
</reference>
<dbReference type="RefSeq" id="WP_205356454.1">
    <property type="nucleotide sequence ID" value="NZ_JADKYB010000004.1"/>
</dbReference>
<dbReference type="Proteomes" id="UP000749040">
    <property type="component" value="Unassembled WGS sequence"/>
</dbReference>
<proteinExistence type="predicted"/>
<protein>
    <submittedName>
        <fullName evidence="2">Uncharacterized protein</fullName>
    </submittedName>
</protein>